<organism evidence="4 5">
    <name type="scientific">Streptomyces mashuensis</name>
    <dbReference type="NCBI Taxonomy" id="33904"/>
    <lineage>
        <taxon>Bacteria</taxon>
        <taxon>Bacillati</taxon>
        <taxon>Actinomycetota</taxon>
        <taxon>Actinomycetes</taxon>
        <taxon>Kitasatosporales</taxon>
        <taxon>Streptomycetaceae</taxon>
        <taxon>Streptomyces</taxon>
    </lineage>
</organism>
<dbReference type="PROSITE" id="PS51782">
    <property type="entry name" value="LYSM"/>
    <property type="match status" value="2"/>
</dbReference>
<gene>
    <name evidence="4" type="ORF">GCM10010218_48740</name>
</gene>
<feature type="compositionally biased region" description="Low complexity" evidence="2">
    <location>
        <begin position="399"/>
        <end position="408"/>
    </location>
</feature>
<dbReference type="Proteomes" id="UP000638313">
    <property type="component" value="Unassembled WGS sequence"/>
</dbReference>
<evidence type="ECO:0000256" key="1">
    <source>
        <dbReference type="ARBA" id="ARBA00022801"/>
    </source>
</evidence>
<dbReference type="Gene3D" id="3.10.350.10">
    <property type="entry name" value="LysM domain"/>
    <property type="match status" value="2"/>
</dbReference>
<dbReference type="EMBL" id="BNBD01000011">
    <property type="protein sequence ID" value="GHF61451.1"/>
    <property type="molecule type" value="Genomic_DNA"/>
</dbReference>
<dbReference type="PANTHER" id="PTHR33734:SF22">
    <property type="entry name" value="MEMBRANE-BOUND LYTIC MUREIN TRANSGLYCOSYLASE D"/>
    <property type="match status" value="1"/>
</dbReference>
<dbReference type="InterPro" id="IPR036779">
    <property type="entry name" value="LysM_dom_sf"/>
</dbReference>
<dbReference type="AlphaFoldDB" id="A0A919B777"/>
<evidence type="ECO:0000256" key="2">
    <source>
        <dbReference type="SAM" id="MobiDB-lite"/>
    </source>
</evidence>
<feature type="compositionally biased region" description="Pro residues" evidence="2">
    <location>
        <begin position="237"/>
        <end position="258"/>
    </location>
</feature>
<sequence>MSQVSTVLSIAFGEVGYQAERAPGERPSGHQKYSGQVPGLEWSNYQPWCATWVSWVAMKAGVADLFPRTASVWSAMEWFKQRSRWSDYPAIGAQVIYGTSGSTHTGICYAYDSEWIYTVEGNTSTTNDANGNKVMKRQRLRRDSYVHGYGYPSYAEGVTTADPSKKGLAGYTYAASASAAVANSGGSTGKYKIKKGQTLSGIAALLGVSLAALLAANPQIKSPDRVDEGQEITVPVAPTPPPKPTVPPVKPTPEPSKPTTPATTGDFYTVQKGDSLSGIARSFGQSLTALLARNPAITDPNVIQDGQQIRVKGTAPKAAPKVAGPRHAAPKPIAPAPAAKPKAHESEKPVTVIVKCQCSCDCCGTKKPIPRPTTKPADVPKPDKPNDPPKPPTPPVAPAVPAVPAAATSQTPDPGHQAK</sequence>
<feature type="region of interest" description="Disordered" evidence="2">
    <location>
        <begin position="364"/>
        <end position="419"/>
    </location>
</feature>
<dbReference type="CDD" id="cd00118">
    <property type="entry name" value="LysM"/>
    <property type="match status" value="2"/>
</dbReference>
<dbReference type="PANTHER" id="PTHR33734">
    <property type="entry name" value="LYSM DOMAIN-CONTAINING GPI-ANCHORED PROTEIN 2"/>
    <property type="match status" value="1"/>
</dbReference>
<accession>A0A919B777</accession>
<feature type="domain" description="LysM" evidence="3">
    <location>
        <begin position="266"/>
        <end position="311"/>
    </location>
</feature>
<dbReference type="RefSeq" id="WP_190131825.1">
    <property type="nucleotide sequence ID" value="NZ_BNBD01000011.1"/>
</dbReference>
<feature type="domain" description="LysM" evidence="3">
    <location>
        <begin position="189"/>
        <end position="234"/>
    </location>
</feature>
<dbReference type="SMART" id="SM00257">
    <property type="entry name" value="LysM"/>
    <property type="match status" value="2"/>
</dbReference>
<feature type="compositionally biased region" description="Pro residues" evidence="2">
    <location>
        <begin position="388"/>
        <end position="398"/>
    </location>
</feature>
<dbReference type="SUPFAM" id="SSF54106">
    <property type="entry name" value="LysM domain"/>
    <property type="match status" value="2"/>
</dbReference>
<evidence type="ECO:0000313" key="4">
    <source>
        <dbReference type="EMBL" id="GHF61451.1"/>
    </source>
</evidence>
<feature type="region of interest" description="Disordered" evidence="2">
    <location>
        <begin position="232"/>
        <end position="267"/>
    </location>
</feature>
<dbReference type="InterPro" id="IPR018392">
    <property type="entry name" value="LysM"/>
</dbReference>
<keyword evidence="5" id="KW-1185">Reference proteome</keyword>
<dbReference type="Pfam" id="PF01476">
    <property type="entry name" value="LysM"/>
    <property type="match status" value="2"/>
</dbReference>
<name>A0A919B777_9ACTN</name>
<dbReference type="InterPro" id="IPR007921">
    <property type="entry name" value="CHAP_dom"/>
</dbReference>
<evidence type="ECO:0000313" key="5">
    <source>
        <dbReference type="Proteomes" id="UP000638313"/>
    </source>
</evidence>
<evidence type="ECO:0000259" key="3">
    <source>
        <dbReference type="PROSITE" id="PS51782"/>
    </source>
</evidence>
<dbReference type="Pfam" id="PF05257">
    <property type="entry name" value="CHAP"/>
    <property type="match status" value="1"/>
</dbReference>
<comment type="caution">
    <text evidence="4">The sequence shown here is derived from an EMBL/GenBank/DDBJ whole genome shotgun (WGS) entry which is preliminary data.</text>
</comment>
<protein>
    <recommendedName>
        <fullName evidence="3">LysM domain-containing protein</fullName>
    </recommendedName>
</protein>
<keyword evidence="1" id="KW-0378">Hydrolase</keyword>
<reference evidence="4" key="2">
    <citation type="submission" date="2020-09" db="EMBL/GenBank/DDBJ databases">
        <authorList>
            <person name="Sun Q."/>
            <person name="Ohkuma M."/>
        </authorList>
    </citation>
    <scope>NUCLEOTIDE SEQUENCE</scope>
    <source>
        <strain evidence="4">JCM 4059</strain>
    </source>
</reference>
<reference evidence="4" key="1">
    <citation type="journal article" date="2014" name="Int. J. Syst. Evol. Microbiol.">
        <title>Complete genome sequence of Corynebacterium casei LMG S-19264T (=DSM 44701T), isolated from a smear-ripened cheese.</title>
        <authorList>
            <consortium name="US DOE Joint Genome Institute (JGI-PGF)"/>
            <person name="Walter F."/>
            <person name="Albersmeier A."/>
            <person name="Kalinowski J."/>
            <person name="Ruckert C."/>
        </authorList>
    </citation>
    <scope>NUCLEOTIDE SEQUENCE</scope>
    <source>
        <strain evidence="4">JCM 4059</strain>
    </source>
</reference>
<feature type="compositionally biased region" description="Basic and acidic residues" evidence="2">
    <location>
        <begin position="378"/>
        <end position="387"/>
    </location>
</feature>
<proteinExistence type="predicted"/>
<feature type="region of interest" description="Disordered" evidence="2">
    <location>
        <begin position="313"/>
        <end position="348"/>
    </location>
</feature>